<name>A0AAV7KRI0_PLEWA</name>
<feature type="signal peptide" evidence="5">
    <location>
        <begin position="1"/>
        <end position="23"/>
    </location>
</feature>
<keyword evidence="9" id="KW-1185">Reference proteome</keyword>
<dbReference type="Pfam" id="PF07974">
    <property type="entry name" value="EGF_2"/>
    <property type="match status" value="1"/>
</dbReference>
<evidence type="ECO:0000313" key="9">
    <source>
        <dbReference type="Proteomes" id="UP001066276"/>
    </source>
</evidence>
<protein>
    <submittedName>
        <fullName evidence="8">Uncharacterized protein</fullName>
    </submittedName>
</protein>
<dbReference type="Pfam" id="PF23344">
    <property type="entry name" value="ZP-N"/>
    <property type="match status" value="1"/>
</dbReference>
<dbReference type="InterPro" id="IPR042235">
    <property type="entry name" value="ZP-C_dom"/>
</dbReference>
<dbReference type="SUPFAM" id="SSF57196">
    <property type="entry name" value="EGF/Laminin"/>
    <property type="match status" value="1"/>
</dbReference>
<dbReference type="Proteomes" id="UP001066276">
    <property type="component" value="Chromosome 12"/>
</dbReference>
<evidence type="ECO:0000256" key="2">
    <source>
        <dbReference type="ARBA" id="ARBA00022729"/>
    </source>
</evidence>
<evidence type="ECO:0000313" key="8">
    <source>
        <dbReference type="EMBL" id="KAJ1082036.1"/>
    </source>
</evidence>
<evidence type="ECO:0000256" key="1">
    <source>
        <dbReference type="ARBA" id="ARBA00022536"/>
    </source>
</evidence>
<evidence type="ECO:0000256" key="5">
    <source>
        <dbReference type="SAM" id="SignalP"/>
    </source>
</evidence>
<dbReference type="SMART" id="SM00241">
    <property type="entry name" value="ZP"/>
    <property type="match status" value="1"/>
</dbReference>
<dbReference type="PROSITE" id="PS01186">
    <property type="entry name" value="EGF_2"/>
    <property type="match status" value="1"/>
</dbReference>
<keyword evidence="2 5" id="KW-0732">Signal</keyword>
<dbReference type="Gene3D" id="2.10.25.10">
    <property type="entry name" value="Laminin"/>
    <property type="match status" value="1"/>
</dbReference>
<organism evidence="8 9">
    <name type="scientific">Pleurodeles waltl</name>
    <name type="common">Iberian ribbed newt</name>
    <dbReference type="NCBI Taxonomy" id="8319"/>
    <lineage>
        <taxon>Eukaryota</taxon>
        <taxon>Metazoa</taxon>
        <taxon>Chordata</taxon>
        <taxon>Craniata</taxon>
        <taxon>Vertebrata</taxon>
        <taxon>Euteleostomi</taxon>
        <taxon>Amphibia</taxon>
        <taxon>Batrachia</taxon>
        <taxon>Caudata</taxon>
        <taxon>Salamandroidea</taxon>
        <taxon>Salamandridae</taxon>
        <taxon>Pleurodelinae</taxon>
        <taxon>Pleurodeles</taxon>
    </lineage>
</organism>
<dbReference type="PROSITE" id="PS50026">
    <property type="entry name" value="EGF_3"/>
    <property type="match status" value="1"/>
</dbReference>
<dbReference type="SMART" id="SM00181">
    <property type="entry name" value="EGF"/>
    <property type="match status" value="1"/>
</dbReference>
<dbReference type="AlphaFoldDB" id="A0AAV7KRI0"/>
<comment type="caution">
    <text evidence="4">Lacks conserved residue(s) required for the propagation of feature annotation.</text>
</comment>
<feature type="disulfide bond" evidence="4">
    <location>
        <begin position="88"/>
        <end position="97"/>
    </location>
</feature>
<keyword evidence="1 4" id="KW-0245">EGF-like domain</keyword>
<dbReference type="InterPro" id="IPR013111">
    <property type="entry name" value="EGF_extracell"/>
</dbReference>
<dbReference type="InterPro" id="IPR055356">
    <property type="entry name" value="ZP-N"/>
</dbReference>
<proteinExistence type="predicted"/>
<evidence type="ECO:0000256" key="4">
    <source>
        <dbReference type="PROSITE-ProRule" id="PRU00076"/>
    </source>
</evidence>
<dbReference type="PANTHER" id="PTHR14002:SF53">
    <property type="entry name" value="UROMODULIN"/>
    <property type="match status" value="1"/>
</dbReference>
<keyword evidence="3 4" id="KW-1015">Disulfide bond</keyword>
<dbReference type="InterPro" id="IPR000742">
    <property type="entry name" value="EGF"/>
</dbReference>
<feature type="domain" description="EGF-like" evidence="6">
    <location>
        <begin position="65"/>
        <end position="98"/>
    </location>
</feature>
<sequence length="328" mass="36481">MEMARNSLTSTVIWVLLVSVVLTLDKPPRGIPTDHVFNILDMRTRVQTTAPILAHTTAWTPLLLKPLGCSANYPCQNGGTCEQGICVCKNGFIGSYCEDIRVLLNCEENQMTVLVIKDVFDFYGTPTSVLHLNHANCKLAEVTLGGHIYMFAKLTHVNRTDCGTQVQVNGSHLIYSNQIQADLPLPTGMVVRSSNVSINFSCIFEYEKIASLPYSISAQQMKATFIVKEGLYTVIMALYQTNTFLVPLAGLPAPIPLRDHLNVQLLHAAQYTFISDGCKNDSTMTFNDTQGSAVQFSIQMFRFVNYPQFYLHCQVRLCAPNVTHTCLK</sequence>
<dbReference type="PROSITE" id="PS51034">
    <property type="entry name" value="ZP_2"/>
    <property type="match status" value="1"/>
</dbReference>
<dbReference type="PANTHER" id="PTHR14002">
    <property type="entry name" value="ENDOGLIN/TGF-BETA RECEPTOR TYPE III"/>
    <property type="match status" value="1"/>
</dbReference>
<evidence type="ECO:0000259" key="6">
    <source>
        <dbReference type="PROSITE" id="PS50026"/>
    </source>
</evidence>
<accession>A0AAV7KRI0</accession>
<dbReference type="Gene3D" id="2.60.40.4100">
    <property type="entry name" value="Zona pellucida, ZP-C domain"/>
    <property type="match status" value="1"/>
</dbReference>
<dbReference type="InterPro" id="IPR055355">
    <property type="entry name" value="ZP-C"/>
</dbReference>
<dbReference type="CDD" id="cd00054">
    <property type="entry name" value="EGF_CA"/>
    <property type="match status" value="1"/>
</dbReference>
<comment type="caution">
    <text evidence="8">The sequence shown here is derived from an EMBL/GenBank/DDBJ whole genome shotgun (WGS) entry which is preliminary data.</text>
</comment>
<evidence type="ECO:0000259" key="7">
    <source>
        <dbReference type="PROSITE" id="PS51034"/>
    </source>
</evidence>
<dbReference type="Pfam" id="PF00100">
    <property type="entry name" value="Zona_pellucida"/>
    <property type="match status" value="1"/>
</dbReference>
<feature type="chain" id="PRO_5043507585" evidence="5">
    <location>
        <begin position="24"/>
        <end position="328"/>
    </location>
</feature>
<reference evidence="8" key="1">
    <citation type="journal article" date="2022" name="bioRxiv">
        <title>Sequencing and chromosome-scale assembly of the giantPleurodeles waltlgenome.</title>
        <authorList>
            <person name="Brown T."/>
            <person name="Elewa A."/>
            <person name="Iarovenko S."/>
            <person name="Subramanian E."/>
            <person name="Araus A.J."/>
            <person name="Petzold A."/>
            <person name="Susuki M."/>
            <person name="Suzuki K.-i.T."/>
            <person name="Hayashi T."/>
            <person name="Toyoda A."/>
            <person name="Oliveira C."/>
            <person name="Osipova E."/>
            <person name="Leigh N.D."/>
            <person name="Simon A."/>
            <person name="Yun M.H."/>
        </authorList>
    </citation>
    <scope>NUCLEOTIDE SEQUENCE</scope>
    <source>
        <strain evidence="8">20211129_DDA</strain>
        <tissue evidence="8">Liver</tissue>
    </source>
</reference>
<dbReference type="PROSITE" id="PS00022">
    <property type="entry name" value="EGF_1"/>
    <property type="match status" value="1"/>
</dbReference>
<feature type="domain" description="ZP" evidence="7">
    <location>
        <begin position="105"/>
        <end position="328"/>
    </location>
</feature>
<gene>
    <name evidence="8" type="ORF">NDU88_002207</name>
</gene>
<dbReference type="EMBL" id="JANPWB010000016">
    <property type="protein sequence ID" value="KAJ1082036.1"/>
    <property type="molecule type" value="Genomic_DNA"/>
</dbReference>
<feature type="non-terminal residue" evidence="8">
    <location>
        <position position="328"/>
    </location>
</feature>
<dbReference type="InterPro" id="IPR001507">
    <property type="entry name" value="ZP_dom"/>
</dbReference>
<evidence type="ECO:0000256" key="3">
    <source>
        <dbReference type="ARBA" id="ARBA00023157"/>
    </source>
</evidence>
<dbReference type="Gene3D" id="2.60.40.3210">
    <property type="entry name" value="Zona pellucida, ZP-N domain"/>
    <property type="match status" value="1"/>
</dbReference>